<dbReference type="AlphaFoldDB" id="A0AAU9IDD2"/>
<comment type="caution">
    <text evidence="6">The sequence shown here is derived from an EMBL/GenBank/DDBJ whole genome shotgun (WGS) entry which is preliminary data.</text>
</comment>
<gene>
    <name evidence="6" type="ORF">BSTOLATCC_MIC8669</name>
</gene>
<dbReference type="EMBL" id="CAJZBQ010000010">
    <property type="protein sequence ID" value="CAG9313398.1"/>
    <property type="molecule type" value="Genomic_DNA"/>
</dbReference>
<evidence type="ECO:0000313" key="6">
    <source>
        <dbReference type="EMBL" id="CAG9313398.1"/>
    </source>
</evidence>
<comment type="subcellular location">
    <subcellularLocation>
        <location evidence="1">Membrane</location>
        <topology evidence="1">Multi-pass membrane protein</topology>
    </subcellularLocation>
</comment>
<keyword evidence="2 5" id="KW-0812">Transmembrane</keyword>
<feature type="transmembrane region" description="Helical" evidence="5">
    <location>
        <begin position="68"/>
        <end position="89"/>
    </location>
</feature>
<dbReference type="SUPFAM" id="SSF81324">
    <property type="entry name" value="Voltage-gated potassium channels"/>
    <property type="match status" value="1"/>
</dbReference>
<evidence type="ECO:0008006" key="8">
    <source>
        <dbReference type="Google" id="ProtNLM"/>
    </source>
</evidence>
<dbReference type="InterPro" id="IPR027359">
    <property type="entry name" value="Volt_channel_dom_sf"/>
</dbReference>
<protein>
    <recommendedName>
        <fullName evidence="8">Ion transport domain-containing protein</fullName>
    </recommendedName>
</protein>
<keyword evidence="3 5" id="KW-1133">Transmembrane helix</keyword>
<dbReference type="PANTHER" id="PTHR38483:SF1">
    <property type="entry name" value="ION TRANSPORT DOMAIN-CONTAINING PROTEIN"/>
    <property type="match status" value="1"/>
</dbReference>
<dbReference type="PANTHER" id="PTHR38483">
    <property type="entry name" value="CHROMOSOME 1, WHOLE GENOME SHOTGUN SEQUENCE"/>
    <property type="match status" value="1"/>
</dbReference>
<evidence type="ECO:0000256" key="3">
    <source>
        <dbReference type="ARBA" id="ARBA00022989"/>
    </source>
</evidence>
<feature type="transmembrane region" description="Helical" evidence="5">
    <location>
        <begin position="37"/>
        <end position="56"/>
    </location>
</feature>
<reference evidence="6" key="1">
    <citation type="submission" date="2021-09" db="EMBL/GenBank/DDBJ databases">
        <authorList>
            <consortium name="AG Swart"/>
            <person name="Singh M."/>
            <person name="Singh A."/>
            <person name="Seah K."/>
            <person name="Emmerich C."/>
        </authorList>
    </citation>
    <scope>NUCLEOTIDE SEQUENCE</scope>
    <source>
        <strain evidence="6">ATCC30299</strain>
    </source>
</reference>
<feature type="transmembrane region" description="Helical" evidence="5">
    <location>
        <begin position="129"/>
        <end position="151"/>
    </location>
</feature>
<feature type="transmembrane region" description="Helical" evidence="5">
    <location>
        <begin position="96"/>
        <end position="117"/>
    </location>
</feature>
<dbReference type="Gene3D" id="1.20.120.350">
    <property type="entry name" value="Voltage-gated potassium channels. Chain C"/>
    <property type="match status" value="1"/>
</dbReference>
<evidence type="ECO:0000256" key="1">
    <source>
        <dbReference type="ARBA" id="ARBA00004141"/>
    </source>
</evidence>
<evidence type="ECO:0000256" key="5">
    <source>
        <dbReference type="SAM" id="Phobius"/>
    </source>
</evidence>
<evidence type="ECO:0000256" key="4">
    <source>
        <dbReference type="ARBA" id="ARBA00023136"/>
    </source>
</evidence>
<proteinExistence type="predicted"/>
<accession>A0AAU9IDD2</accession>
<evidence type="ECO:0000256" key="2">
    <source>
        <dbReference type="ARBA" id="ARBA00022692"/>
    </source>
</evidence>
<dbReference type="GO" id="GO:0016020">
    <property type="term" value="C:membrane"/>
    <property type="evidence" value="ECO:0007669"/>
    <property type="project" value="UniProtKB-SubCell"/>
</dbReference>
<sequence length="227" mass="26753">MDYSSDYFPIAYSPTSTYLNRHSTCKERLNQLYFSGFARYFYITQIILSLFSMIWVLNHIKRYPNQGWFIALEVIICVTILSEILLRMYLIGLRRFWTALSNIFDIFIIILCIYGIIFACTQDTLFDDLGGIVGIFVLIVRNLVLLLRVLLYFKNKHRKRIPSIHLEEMALTSPLENEVNMQTSLQVNREVIQELYKPRLDVLHEEDEIMESSYKTPSIWKGRASQN</sequence>
<dbReference type="Proteomes" id="UP001162131">
    <property type="component" value="Unassembled WGS sequence"/>
</dbReference>
<organism evidence="6 7">
    <name type="scientific">Blepharisma stoltei</name>
    <dbReference type="NCBI Taxonomy" id="1481888"/>
    <lineage>
        <taxon>Eukaryota</taxon>
        <taxon>Sar</taxon>
        <taxon>Alveolata</taxon>
        <taxon>Ciliophora</taxon>
        <taxon>Postciliodesmatophora</taxon>
        <taxon>Heterotrichea</taxon>
        <taxon>Heterotrichida</taxon>
        <taxon>Blepharismidae</taxon>
        <taxon>Blepharisma</taxon>
    </lineage>
</organism>
<name>A0AAU9IDD2_9CILI</name>
<evidence type="ECO:0000313" key="7">
    <source>
        <dbReference type="Proteomes" id="UP001162131"/>
    </source>
</evidence>
<keyword evidence="7" id="KW-1185">Reference proteome</keyword>
<keyword evidence="4 5" id="KW-0472">Membrane</keyword>